<dbReference type="InterPro" id="IPR046960">
    <property type="entry name" value="PPR_At4g14850-like_plant"/>
</dbReference>
<dbReference type="GO" id="GO:0008270">
    <property type="term" value="F:zinc ion binding"/>
    <property type="evidence" value="ECO:0007669"/>
    <property type="project" value="InterPro"/>
</dbReference>
<dbReference type="InterPro" id="IPR002885">
    <property type="entry name" value="PPR_rpt"/>
</dbReference>
<reference evidence="4" key="1">
    <citation type="journal article" date="2023" name="GigaByte">
        <title>Genome assembly of the bearded iris, Iris pallida Lam.</title>
        <authorList>
            <person name="Bruccoleri R.E."/>
            <person name="Oakeley E.J."/>
            <person name="Faust A.M.E."/>
            <person name="Altorfer M."/>
            <person name="Dessus-Babus S."/>
            <person name="Burckhardt D."/>
            <person name="Oertli M."/>
            <person name="Naumann U."/>
            <person name="Petersen F."/>
            <person name="Wong J."/>
        </authorList>
    </citation>
    <scope>NUCLEOTIDE SEQUENCE</scope>
    <source>
        <strain evidence="4">GSM-AAB239-AS_SAM_17_03QT</strain>
    </source>
</reference>
<sequence>MLLSHSQCLQFSLPSLLKSCAALEEGLQIHAQILKTAHFQLDPYISNALLRMYAQLGHLARARRVFDTTPPPTRDAISWNSLISACVSAGHIEPALTLFHQMPEKDVVSFNSVIDGLMKSSSSGGGSNGCDAATDLFRSMPAAAVRRDVVTWTVMISGYVANGRPEEALDTFRTMLASGVRPDAAAVVNVLSAVADLGLAQQGKWVHAYLRRRTDVELNSELLGSALIDMYAKCGLIHDARRVFASVRYKRRIGDWNSMIGGFALHGLGREALEVFREMERLAIEPDEITFLGVLNACSHSGLVEEGRYYFELMRGKLQIEPRVQHYGCLIDLLGRAGLIEEATRAVAEMGPVQPDAMVWKSLLSSCVRHGDWVTGERAAVNAIGSAPQDSSSYVLLSNMYARLGRWQDVDRVRALMRARGVRKIPGCSALTIDGKVHEFLVGKDVDSGGRRDVILSKLEEVICRLKSEGYEPDLSQVLVDVEESEKEGLLSVHSEKMAIAFGLVNVEKGSNAAPIHIVKNLRVCSDCHSFTELVSRVYKQEIVLRDQNRFHHFKGGSCSCNGYW</sequence>
<dbReference type="Proteomes" id="UP001140949">
    <property type="component" value="Unassembled WGS sequence"/>
</dbReference>
<dbReference type="Pfam" id="PF14432">
    <property type="entry name" value="DYW_deaminase"/>
    <property type="match status" value="1"/>
</dbReference>
<comment type="caution">
    <text evidence="4">The sequence shown here is derived from an EMBL/GenBank/DDBJ whole genome shotgun (WGS) entry which is preliminary data.</text>
</comment>
<dbReference type="GO" id="GO:0005737">
    <property type="term" value="C:cytoplasm"/>
    <property type="evidence" value="ECO:0007669"/>
    <property type="project" value="UniProtKB-ARBA"/>
</dbReference>
<protein>
    <submittedName>
        <fullName evidence="4">Pentatricopeptide repeat-containing protein-like</fullName>
    </submittedName>
</protein>
<dbReference type="Pfam" id="PF20431">
    <property type="entry name" value="E_motif"/>
    <property type="match status" value="1"/>
</dbReference>
<accession>A0AAX6IEU8</accession>
<dbReference type="Pfam" id="PF01535">
    <property type="entry name" value="PPR"/>
    <property type="match status" value="2"/>
</dbReference>
<dbReference type="InterPro" id="IPR011990">
    <property type="entry name" value="TPR-like_helical_dom_sf"/>
</dbReference>
<keyword evidence="1" id="KW-0677">Repeat</keyword>
<evidence type="ECO:0000256" key="1">
    <source>
        <dbReference type="ARBA" id="ARBA00022737"/>
    </source>
</evidence>
<evidence type="ECO:0000313" key="4">
    <source>
        <dbReference type="EMBL" id="KAJ6851769.1"/>
    </source>
</evidence>
<evidence type="ECO:0000256" key="2">
    <source>
        <dbReference type="PROSITE-ProRule" id="PRU00708"/>
    </source>
</evidence>
<dbReference type="InterPro" id="IPR046848">
    <property type="entry name" value="E_motif"/>
</dbReference>
<reference evidence="4" key="2">
    <citation type="submission" date="2023-04" db="EMBL/GenBank/DDBJ databases">
        <authorList>
            <person name="Bruccoleri R.E."/>
            <person name="Oakeley E.J."/>
            <person name="Faust A.-M."/>
            <person name="Dessus-Babus S."/>
            <person name="Altorfer M."/>
            <person name="Burckhardt D."/>
            <person name="Oertli M."/>
            <person name="Naumann U."/>
            <person name="Petersen F."/>
            <person name="Wong J."/>
        </authorList>
    </citation>
    <scope>NUCLEOTIDE SEQUENCE</scope>
    <source>
        <strain evidence="4">GSM-AAB239-AS_SAM_17_03QT</strain>
        <tissue evidence="4">Leaf</tissue>
    </source>
</reference>
<evidence type="ECO:0000259" key="3">
    <source>
        <dbReference type="Pfam" id="PF14432"/>
    </source>
</evidence>
<dbReference type="Gene3D" id="1.25.40.10">
    <property type="entry name" value="Tetratricopeptide repeat domain"/>
    <property type="match status" value="3"/>
</dbReference>
<dbReference type="NCBIfam" id="TIGR00756">
    <property type="entry name" value="PPR"/>
    <property type="match status" value="3"/>
</dbReference>
<keyword evidence="5" id="KW-1185">Reference proteome</keyword>
<dbReference type="FunFam" id="1.25.40.10:FF:000277">
    <property type="entry name" value="Pentatricopeptide repeat-containing protein, mitochondrial"/>
    <property type="match status" value="1"/>
</dbReference>
<organism evidence="4 5">
    <name type="scientific">Iris pallida</name>
    <name type="common">Sweet iris</name>
    <dbReference type="NCBI Taxonomy" id="29817"/>
    <lineage>
        <taxon>Eukaryota</taxon>
        <taxon>Viridiplantae</taxon>
        <taxon>Streptophyta</taxon>
        <taxon>Embryophyta</taxon>
        <taxon>Tracheophyta</taxon>
        <taxon>Spermatophyta</taxon>
        <taxon>Magnoliopsida</taxon>
        <taxon>Liliopsida</taxon>
        <taxon>Asparagales</taxon>
        <taxon>Iridaceae</taxon>
        <taxon>Iridoideae</taxon>
        <taxon>Irideae</taxon>
        <taxon>Iris</taxon>
    </lineage>
</organism>
<feature type="repeat" description="PPR" evidence="2">
    <location>
        <begin position="148"/>
        <end position="182"/>
    </location>
</feature>
<dbReference type="PANTHER" id="PTHR47926">
    <property type="entry name" value="PENTATRICOPEPTIDE REPEAT-CONTAINING PROTEIN"/>
    <property type="match status" value="1"/>
</dbReference>
<dbReference type="AlphaFoldDB" id="A0AAX6IEU8"/>
<dbReference type="PANTHER" id="PTHR47926:SF436">
    <property type="entry name" value="PENTATRICOPEPTIDE REPEAT-CONTAINING PROTEIN ELI1, CHLOROPLASTIC-LIKE ISOFORM X2"/>
    <property type="match status" value="1"/>
</dbReference>
<proteinExistence type="predicted"/>
<feature type="repeat" description="PPR" evidence="2">
    <location>
        <begin position="390"/>
        <end position="424"/>
    </location>
</feature>
<dbReference type="InterPro" id="IPR032867">
    <property type="entry name" value="DYW_dom"/>
</dbReference>
<evidence type="ECO:0000313" key="5">
    <source>
        <dbReference type="Proteomes" id="UP001140949"/>
    </source>
</evidence>
<dbReference type="EMBL" id="JANAVB010002196">
    <property type="protein sequence ID" value="KAJ6851769.1"/>
    <property type="molecule type" value="Genomic_DNA"/>
</dbReference>
<feature type="domain" description="DYW" evidence="3">
    <location>
        <begin position="470"/>
        <end position="565"/>
    </location>
</feature>
<dbReference type="GO" id="GO:0016556">
    <property type="term" value="P:mRNA modification"/>
    <property type="evidence" value="ECO:0007669"/>
    <property type="project" value="UniProtKB-ARBA"/>
</dbReference>
<name>A0AAX6IEU8_IRIPA</name>
<feature type="repeat" description="PPR" evidence="2">
    <location>
        <begin position="252"/>
        <end position="286"/>
    </location>
</feature>
<dbReference type="GO" id="GO:0003723">
    <property type="term" value="F:RNA binding"/>
    <property type="evidence" value="ECO:0007669"/>
    <property type="project" value="InterPro"/>
</dbReference>
<gene>
    <name evidence="4" type="ORF">M6B38_260385</name>
</gene>
<dbReference type="PROSITE" id="PS51375">
    <property type="entry name" value="PPR"/>
    <property type="match status" value="4"/>
</dbReference>
<dbReference type="Pfam" id="PF13041">
    <property type="entry name" value="PPR_2"/>
    <property type="match status" value="3"/>
</dbReference>
<feature type="repeat" description="PPR" evidence="2">
    <location>
        <begin position="75"/>
        <end position="109"/>
    </location>
</feature>